<dbReference type="AlphaFoldDB" id="A0A6G3ZS79"/>
<dbReference type="PIRSF" id="PIRSF008757">
    <property type="entry name" value="UCP008757"/>
    <property type="match status" value="1"/>
</dbReference>
<dbReference type="InterPro" id="IPR010371">
    <property type="entry name" value="YBR137W-like"/>
</dbReference>
<comment type="similarity">
    <text evidence="1">Belongs to the UPF0303 family.</text>
</comment>
<dbReference type="Gene3D" id="3.30.450.150">
    <property type="entry name" value="Haem-degrading domain"/>
    <property type="match status" value="1"/>
</dbReference>
<dbReference type="Pfam" id="PF03928">
    <property type="entry name" value="HbpS-like"/>
    <property type="match status" value="1"/>
</dbReference>
<dbReference type="RefSeq" id="WP_163940890.1">
    <property type="nucleotide sequence ID" value="NZ_JAAIKC010000001.1"/>
</dbReference>
<sequence length="158" mass="18003">MDETQILLTQLKREEDILKFDVFTNETALQLGAKFVEVALERKLPVAIDISRGDLQLFRAALPNSTKDTDSWIRKKNRVVNHFFQSSYRVGTHMKQLHMSMQDYALLDPMEYAANGGAFPIFVDRVGFIGTITVAGLSQEEDHELVITVLKQFLNKDV</sequence>
<evidence type="ECO:0000256" key="1">
    <source>
        <dbReference type="HAMAP-Rule" id="MF_00761"/>
    </source>
</evidence>
<protein>
    <recommendedName>
        <fullName evidence="1">UPF0303 protein GK047_02945</fullName>
    </recommendedName>
</protein>
<gene>
    <name evidence="2" type="ORF">GK047_02945</name>
</gene>
<dbReference type="SUPFAM" id="SSF143744">
    <property type="entry name" value="GlcG-like"/>
    <property type="match status" value="1"/>
</dbReference>
<proteinExistence type="inferred from homology"/>
<dbReference type="PANTHER" id="PTHR28255:SF1">
    <property type="entry name" value="UPF0303 PROTEIN YBR137W"/>
    <property type="match status" value="1"/>
</dbReference>
<dbReference type="HAMAP" id="MF_00761">
    <property type="entry name" value="UPF0303"/>
    <property type="match status" value="1"/>
</dbReference>
<comment type="caution">
    <text evidence="2">The sequence shown here is derived from an EMBL/GenBank/DDBJ whole genome shotgun (WGS) entry which is preliminary data.</text>
</comment>
<dbReference type="InterPro" id="IPR005624">
    <property type="entry name" value="PduO/GlcC-like"/>
</dbReference>
<name>A0A6G3ZS79_9BACL</name>
<dbReference type="NCBIfam" id="NF002696">
    <property type="entry name" value="PRK02487.1-5"/>
    <property type="match status" value="1"/>
</dbReference>
<organism evidence="2">
    <name type="scientific">Paenibacillus sp. SYP-B3998</name>
    <dbReference type="NCBI Taxonomy" id="2678564"/>
    <lineage>
        <taxon>Bacteria</taxon>
        <taxon>Bacillati</taxon>
        <taxon>Bacillota</taxon>
        <taxon>Bacilli</taxon>
        <taxon>Bacillales</taxon>
        <taxon>Paenibacillaceae</taxon>
        <taxon>Paenibacillus</taxon>
    </lineage>
</organism>
<dbReference type="PANTHER" id="PTHR28255">
    <property type="match status" value="1"/>
</dbReference>
<accession>A0A6G3ZS79</accession>
<evidence type="ECO:0000313" key="2">
    <source>
        <dbReference type="EMBL" id="NEW04975.1"/>
    </source>
</evidence>
<reference evidence="2" key="1">
    <citation type="submission" date="2020-02" db="EMBL/GenBank/DDBJ databases">
        <authorList>
            <person name="Shen X.-R."/>
            <person name="Zhang Y.-X."/>
        </authorList>
    </citation>
    <scope>NUCLEOTIDE SEQUENCE</scope>
    <source>
        <strain evidence="2">SYP-B3998</strain>
    </source>
</reference>
<dbReference type="InterPro" id="IPR038084">
    <property type="entry name" value="PduO/GlcC-like_sf"/>
</dbReference>
<dbReference type="EMBL" id="JAAIKC010000001">
    <property type="protein sequence ID" value="NEW04975.1"/>
    <property type="molecule type" value="Genomic_DNA"/>
</dbReference>